<evidence type="ECO:0000313" key="1">
    <source>
        <dbReference type="EMBL" id="SVD48193.1"/>
    </source>
</evidence>
<proteinExistence type="predicted"/>
<protein>
    <submittedName>
        <fullName evidence="1">Uncharacterized protein</fullName>
    </submittedName>
</protein>
<feature type="non-terminal residue" evidence="1">
    <location>
        <position position="1"/>
    </location>
</feature>
<gene>
    <name evidence="1" type="ORF">METZ01_LOCUS401047</name>
</gene>
<name>A0A382VNX3_9ZZZZ</name>
<dbReference type="AlphaFoldDB" id="A0A382VNX3"/>
<sequence length="59" mass="6848">MDQVADSVLELKHLWESRSDDFPFFTLGKSAYLDGNTEEYFKGADKLNPVLMKTFKPLY</sequence>
<reference evidence="1" key="1">
    <citation type="submission" date="2018-05" db="EMBL/GenBank/DDBJ databases">
        <authorList>
            <person name="Lanie J.A."/>
            <person name="Ng W.-L."/>
            <person name="Kazmierczak K.M."/>
            <person name="Andrzejewski T.M."/>
            <person name="Davidsen T.M."/>
            <person name="Wayne K.J."/>
            <person name="Tettelin H."/>
            <person name="Glass J.I."/>
            <person name="Rusch D."/>
            <person name="Podicherti R."/>
            <person name="Tsui H.-C.T."/>
            <person name="Winkler M.E."/>
        </authorList>
    </citation>
    <scope>NUCLEOTIDE SEQUENCE</scope>
</reference>
<organism evidence="1">
    <name type="scientific">marine metagenome</name>
    <dbReference type="NCBI Taxonomy" id="408172"/>
    <lineage>
        <taxon>unclassified sequences</taxon>
        <taxon>metagenomes</taxon>
        <taxon>ecological metagenomes</taxon>
    </lineage>
</organism>
<dbReference type="EMBL" id="UINC01153455">
    <property type="protein sequence ID" value="SVD48193.1"/>
    <property type="molecule type" value="Genomic_DNA"/>
</dbReference>
<feature type="non-terminal residue" evidence="1">
    <location>
        <position position="59"/>
    </location>
</feature>
<accession>A0A382VNX3</accession>